<dbReference type="EC" id="1.4.9.1" evidence="5"/>
<dbReference type="KEGG" id="hni:W911_02545"/>
<dbReference type="STRING" id="1029756.W911_02545"/>
<comment type="function">
    <text evidence="1">Methylamine dehydrogenase carries out the oxidation of methylamine. Electrons are passed from methylamine dehydrogenase to amicyanin.</text>
</comment>
<dbReference type="GO" id="GO:0030416">
    <property type="term" value="P:methylamine metabolic process"/>
    <property type="evidence" value="ECO:0007669"/>
    <property type="project" value="InterPro"/>
</dbReference>
<sequence length="414" mass="46031">MEETMTHAHNPSEMLKRYRAALIGGVATLGLLAGGAAYAQEGPRGSELPKQLGQEATSDLEDNPVILSAPEPDARRIYVTDPAHFAVTTQHFTVDGNTGKVLGMVDGGFLANPFASSDGSFFGIASTVYSRVAKGQRDDYIEVYDSKTHEVIADIDIPESRFLVGTYPWMTTLTPDSKSLLFYQFTPSPQVGLVDIENKKFVRMLDVPDCYHIFPSGNDTFFMHCRSGTMAKVTFDKDGKVEVKETEVFHAEDEYLINTPAFSLKAGQIVWPTYEGKIFLVDISSGEAKFGQHFDVFTEEEKKDNWRVGGWLPVAYHRGTNEIYLLGDQRAKWTHKYSSRFAFVHDAKTGKRIRKIDFGRDIDSIAVSQDDNPQLYALSTGEKTLYILDAATGKEQHSVPELGHGPQVIIAHDN</sequence>
<organism evidence="16 17">
    <name type="scientific">Hyphomicrobium nitrativorans NL23</name>
    <dbReference type="NCBI Taxonomy" id="1029756"/>
    <lineage>
        <taxon>Bacteria</taxon>
        <taxon>Pseudomonadati</taxon>
        <taxon>Pseudomonadota</taxon>
        <taxon>Alphaproteobacteria</taxon>
        <taxon>Hyphomicrobiales</taxon>
        <taxon>Hyphomicrobiaceae</taxon>
        <taxon>Hyphomicrobium</taxon>
    </lineage>
</organism>
<dbReference type="EMBL" id="CP006912">
    <property type="protein sequence ID" value="AHB47540.1"/>
    <property type="molecule type" value="Genomic_DNA"/>
</dbReference>
<keyword evidence="11" id="KW-0560">Oxidoreductase</keyword>
<keyword evidence="7" id="KW-0813">Transport</keyword>
<evidence type="ECO:0000256" key="2">
    <source>
        <dbReference type="ARBA" id="ARBA00004418"/>
    </source>
</evidence>
<protein>
    <recommendedName>
        <fullName evidence="6">Methylamine dehydrogenase heavy chain</fullName>
        <ecNumber evidence="5">1.4.9.1</ecNumber>
    </recommendedName>
    <alternativeName>
        <fullName evidence="12">Methylamine dehydrogenase (amicyanin)</fullName>
    </alternativeName>
</protein>
<name>V5SBY2_9HYPH</name>
<feature type="disulfide bond" evidence="14">
    <location>
        <begin position="210"/>
        <end position="225"/>
    </location>
</feature>
<dbReference type="GO" id="GO:0030058">
    <property type="term" value="F:aliphatic amine dehydrogenase activity"/>
    <property type="evidence" value="ECO:0007669"/>
    <property type="project" value="InterPro"/>
</dbReference>
<gene>
    <name evidence="16" type="ORF">W911_02545</name>
</gene>
<dbReference type="InterPro" id="IPR015943">
    <property type="entry name" value="WD40/YVTN_repeat-like_dom_sf"/>
</dbReference>
<reference evidence="16 17" key="1">
    <citation type="journal article" date="2014" name="Genome Announc.">
        <title>Complete Genome Sequence of Hyphomicrobium nitrativorans Strain NL23, a Denitrifying Bacterium Isolated from Biofilm of a Methanol-Fed Denitrification System Treating Seawater at the Montreal Biodome.</title>
        <authorList>
            <person name="Martineau C."/>
            <person name="Villeneuve C."/>
            <person name="Mauffrey F."/>
            <person name="Villemur R."/>
        </authorList>
    </citation>
    <scope>NUCLEOTIDE SEQUENCE [LARGE SCALE GENOMIC DNA]</scope>
    <source>
        <strain evidence="16">NL23</strain>
    </source>
</reference>
<evidence type="ECO:0000256" key="3">
    <source>
        <dbReference type="ARBA" id="ARBA00010548"/>
    </source>
</evidence>
<dbReference type="SMR" id="V5SBY2"/>
<evidence type="ECO:0000256" key="5">
    <source>
        <dbReference type="ARBA" id="ARBA00012548"/>
    </source>
</evidence>
<evidence type="ECO:0000313" key="16">
    <source>
        <dbReference type="EMBL" id="AHB47540.1"/>
    </source>
</evidence>
<comment type="subcellular location">
    <subcellularLocation>
        <location evidence="2">Periplasm</location>
    </subcellularLocation>
</comment>
<accession>V5SBY2</accession>
<evidence type="ECO:0000256" key="12">
    <source>
        <dbReference type="ARBA" id="ARBA00031741"/>
    </source>
</evidence>
<dbReference type="Gene3D" id="2.130.10.10">
    <property type="entry name" value="YVTN repeat-like/Quinoprotein amine dehydrogenase"/>
    <property type="match status" value="1"/>
</dbReference>
<keyword evidence="10" id="KW-0249">Electron transport</keyword>
<evidence type="ECO:0000313" key="17">
    <source>
        <dbReference type="Proteomes" id="UP000018542"/>
    </source>
</evidence>
<comment type="subunit">
    <text evidence="4">Tetramer of two light and two heavy chains.</text>
</comment>
<keyword evidence="17" id="KW-1185">Reference proteome</keyword>
<dbReference type="InterPro" id="IPR011044">
    <property type="entry name" value="Quino_amine_DH_bsu"/>
</dbReference>
<comment type="catalytic activity">
    <reaction evidence="13">
        <text>2 oxidized [amicyanin] + methylamine + H2O = 2 reduced [amicyanin] + formaldehyde + NH4(+) + 2 H(+)</text>
        <dbReference type="Rhea" id="RHEA:30207"/>
        <dbReference type="Rhea" id="RHEA-COMP:11100"/>
        <dbReference type="Rhea" id="RHEA-COMP:11101"/>
        <dbReference type="ChEBI" id="CHEBI:15377"/>
        <dbReference type="ChEBI" id="CHEBI:15378"/>
        <dbReference type="ChEBI" id="CHEBI:16842"/>
        <dbReference type="ChEBI" id="CHEBI:28938"/>
        <dbReference type="ChEBI" id="CHEBI:29036"/>
        <dbReference type="ChEBI" id="CHEBI:49552"/>
        <dbReference type="ChEBI" id="CHEBI:59338"/>
        <dbReference type="EC" id="1.4.9.1"/>
    </reaction>
</comment>
<feature type="region of interest" description="Disordered" evidence="15">
    <location>
        <begin position="40"/>
        <end position="60"/>
    </location>
</feature>
<dbReference type="AlphaFoldDB" id="V5SBY2"/>
<evidence type="ECO:0000256" key="6">
    <source>
        <dbReference type="ARBA" id="ARBA00016893"/>
    </source>
</evidence>
<dbReference type="HOGENOM" id="CLU_059384_0_0_5"/>
<dbReference type="PATRIC" id="fig|1029756.8.peg.540"/>
<dbReference type="InterPro" id="IPR009451">
    <property type="entry name" value="Metamine_DH_Hvc"/>
</dbReference>
<evidence type="ECO:0000256" key="7">
    <source>
        <dbReference type="ARBA" id="ARBA00022448"/>
    </source>
</evidence>
<dbReference type="GO" id="GO:0042597">
    <property type="term" value="C:periplasmic space"/>
    <property type="evidence" value="ECO:0007669"/>
    <property type="project" value="UniProtKB-SubCell"/>
</dbReference>
<keyword evidence="8" id="KW-0732">Signal</keyword>
<evidence type="ECO:0000256" key="15">
    <source>
        <dbReference type="SAM" id="MobiDB-lite"/>
    </source>
</evidence>
<evidence type="ECO:0000256" key="11">
    <source>
        <dbReference type="ARBA" id="ARBA00023002"/>
    </source>
</evidence>
<evidence type="ECO:0000256" key="13">
    <source>
        <dbReference type="ARBA" id="ARBA00049536"/>
    </source>
</evidence>
<dbReference type="Pfam" id="PF06433">
    <property type="entry name" value="Me-amine-dh_H"/>
    <property type="match status" value="1"/>
</dbReference>
<dbReference type="GO" id="GO:0052876">
    <property type="term" value="F:methylamine dehydrogenase (amicyanin) activity"/>
    <property type="evidence" value="ECO:0007669"/>
    <property type="project" value="UniProtKB-EC"/>
</dbReference>
<evidence type="ECO:0000256" key="14">
    <source>
        <dbReference type="PIRSR" id="PIRSR609451-50"/>
    </source>
</evidence>
<evidence type="ECO:0000256" key="1">
    <source>
        <dbReference type="ARBA" id="ARBA00002034"/>
    </source>
</evidence>
<keyword evidence="9" id="KW-0574">Periplasm</keyword>
<keyword evidence="14" id="KW-1015">Disulfide bond</keyword>
<evidence type="ECO:0000256" key="9">
    <source>
        <dbReference type="ARBA" id="ARBA00022764"/>
    </source>
</evidence>
<dbReference type="NCBIfam" id="TIGR02658">
    <property type="entry name" value="TTQ_MADH_Hv"/>
    <property type="match status" value="1"/>
</dbReference>
<evidence type="ECO:0000256" key="8">
    <source>
        <dbReference type="ARBA" id="ARBA00022729"/>
    </source>
</evidence>
<comment type="similarity">
    <text evidence="3">Belongs to the aromatic amine dehydrogenase heavy chain family.</text>
</comment>
<evidence type="ECO:0000256" key="4">
    <source>
        <dbReference type="ARBA" id="ARBA00011692"/>
    </source>
</evidence>
<dbReference type="InterPro" id="IPR013476">
    <property type="entry name" value="MeN_DH_Hvc"/>
</dbReference>
<evidence type="ECO:0000256" key="10">
    <source>
        <dbReference type="ARBA" id="ARBA00022982"/>
    </source>
</evidence>
<dbReference type="SUPFAM" id="SSF50969">
    <property type="entry name" value="YVTN repeat-like/Quinoprotein amine dehydrogenase"/>
    <property type="match status" value="1"/>
</dbReference>
<dbReference type="Proteomes" id="UP000018542">
    <property type="component" value="Chromosome"/>
</dbReference>
<proteinExistence type="inferred from homology"/>